<evidence type="ECO:0000313" key="2">
    <source>
        <dbReference type="Proteomes" id="UP000800200"/>
    </source>
</evidence>
<sequence>MELGIFGLLPLAFVLGRRPVFLFAIAVASVSPRCRLQRSLQWSFRQPYLLGIGIGLYRASTAFNHLERYFHR</sequence>
<dbReference type="EMBL" id="ML994620">
    <property type="protein sequence ID" value="KAF2189436.1"/>
    <property type="molecule type" value="Genomic_DNA"/>
</dbReference>
<dbReference type="Proteomes" id="UP000800200">
    <property type="component" value="Unassembled WGS sequence"/>
</dbReference>
<evidence type="ECO:0000313" key="1">
    <source>
        <dbReference type="EMBL" id="KAF2189436.1"/>
    </source>
</evidence>
<proteinExistence type="predicted"/>
<name>A0A6A6EHT9_9PEZI</name>
<keyword evidence="2" id="KW-1185">Reference proteome</keyword>
<accession>A0A6A6EHT9</accession>
<reference evidence="1" key="1">
    <citation type="journal article" date="2020" name="Stud. Mycol.">
        <title>101 Dothideomycetes genomes: a test case for predicting lifestyles and emergence of pathogens.</title>
        <authorList>
            <person name="Haridas S."/>
            <person name="Albert R."/>
            <person name="Binder M."/>
            <person name="Bloem J."/>
            <person name="Labutti K."/>
            <person name="Salamov A."/>
            <person name="Andreopoulos B."/>
            <person name="Baker S."/>
            <person name="Barry K."/>
            <person name="Bills G."/>
            <person name="Bluhm B."/>
            <person name="Cannon C."/>
            <person name="Castanera R."/>
            <person name="Culley D."/>
            <person name="Daum C."/>
            <person name="Ezra D."/>
            <person name="Gonzalez J."/>
            <person name="Henrissat B."/>
            <person name="Kuo A."/>
            <person name="Liang C."/>
            <person name="Lipzen A."/>
            <person name="Lutzoni F."/>
            <person name="Magnuson J."/>
            <person name="Mondo S."/>
            <person name="Nolan M."/>
            <person name="Ohm R."/>
            <person name="Pangilinan J."/>
            <person name="Park H.-J."/>
            <person name="Ramirez L."/>
            <person name="Alfaro M."/>
            <person name="Sun H."/>
            <person name="Tritt A."/>
            <person name="Yoshinaga Y."/>
            <person name="Zwiers L.-H."/>
            <person name="Turgeon B."/>
            <person name="Goodwin S."/>
            <person name="Spatafora J."/>
            <person name="Crous P."/>
            <person name="Grigoriev I."/>
        </authorList>
    </citation>
    <scope>NUCLEOTIDE SEQUENCE</scope>
    <source>
        <strain evidence="1">CBS 207.26</strain>
    </source>
</reference>
<organism evidence="1 2">
    <name type="scientific">Zopfia rhizophila CBS 207.26</name>
    <dbReference type="NCBI Taxonomy" id="1314779"/>
    <lineage>
        <taxon>Eukaryota</taxon>
        <taxon>Fungi</taxon>
        <taxon>Dikarya</taxon>
        <taxon>Ascomycota</taxon>
        <taxon>Pezizomycotina</taxon>
        <taxon>Dothideomycetes</taxon>
        <taxon>Dothideomycetes incertae sedis</taxon>
        <taxon>Zopfiaceae</taxon>
        <taxon>Zopfia</taxon>
    </lineage>
</organism>
<gene>
    <name evidence="1" type="ORF">K469DRAFT_700621</name>
</gene>
<protein>
    <submittedName>
        <fullName evidence="1">Uncharacterized protein</fullName>
    </submittedName>
</protein>
<dbReference type="OrthoDB" id="268400at2759"/>
<dbReference type="AlphaFoldDB" id="A0A6A6EHT9"/>